<feature type="non-terminal residue" evidence="2">
    <location>
        <position position="284"/>
    </location>
</feature>
<evidence type="ECO:0008006" key="4">
    <source>
        <dbReference type="Google" id="ProtNLM"/>
    </source>
</evidence>
<dbReference type="EMBL" id="CAUYUJ010005069">
    <property type="protein sequence ID" value="CAK0812163.1"/>
    <property type="molecule type" value="Genomic_DNA"/>
</dbReference>
<feature type="compositionally biased region" description="Acidic residues" evidence="1">
    <location>
        <begin position="165"/>
        <end position="179"/>
    </location>
</feature>
<reference evidence="2" key="1">
    <citation type="submission" date="2023-10" db="EMBL/GenBank/DDBJ databases">
        <authorList>
            <person name="Chen Y."/>
            <person name="Shah S."/>
            <person name="Dougan E. K."/>
            <person name="Thang M."/>
            <person name="Chan C."/>
        </authorList>
    </citation>
    <scope>NUCLEOTIDE SEQUENCE [LARGE SCALE GENOMIC DNA]</scope>
</reference>
<gene>
    <name evidence="2" type="ORF">PCOR1329_LOCUS16511</name>
</gene>
<feature type="region of interest" description="Disordered" evidence="1">
    <location>
        <begin position="63"/>
        <end position="94"/>
    </location>
</feature>
<sequence length="284" mass="29469">DSAVRPSVRRRSRPAVRDCPPRPLHREEDSEDSSTTRVGEQAVIHVRSFQAGVAHLRANVVSASRTGPAGGTGDDASESADGLEPAPPWAAGHTNGRLPIQLVALGPPLAAQPSEPDAQMGGSGGERGRFGWTCAACQADNAARLQCCRCGAPNPRLEASSEWAEGSEAEGPPDAECPEAEPGVIAEGLDNDAAAAVVGDADIPLFNGHTQRSMRRRIEADDLPEPAGAPTWRALAEAGSPARRVSARARARLCSSGLAPCAGPGRGQGPSLRFTHPVHDFVAT</sequence>
<feature type="compositionally biased region" description="Basic and acidic residues" evidence="1">
    <location>
        <begin position="15"/>
        <end position="28"/>
    </location>
</feature>
<feature type="non-terminal residue" evidence="2">
    <location>
        <position position="1"/>
    </location>
</feature>
<dbReference type="Proteomes" id="UP001189429">
    <property type="component" value="Unassembled WGS sequence"/>
</dbReference>
<keyword evidence="3" id="KW-1185">Reference proteome</keyword>
<evidence type="ECO:0000313" key="2">
    <source>
        <dbReference type="EMBL" id="CAK0812163.1"/>
    </source>
</evidence>
<evidence type="ECO:0000313" key="3">
    <source>
        <dbReference type="Proteomes" id="UP001189429"/>
    </source>
</evidence>
<accession>A0ABN9R0F4</accession>
<name>A0ABN9R0F4_9DINO</name>
<proteinExistence type="predicted"/>
<protein>
    <recommendedName>
        <fullName evidence="4">RanBP2-type domain-containing protein</fullName>
    </recommendedName>
</protein>
<feature type="region of interest" description="Disordered" evidence="1">
    <location>
        <begin position="1"/>
        <end position="41"/>
    </location>
</feature>
<feature type="region of interest" description="Disordered" evidence="1">
    <location>
        <begin position="161"/>
        <end position="181"/>
    </location>
</feature>
<comment type="caution">
    <text evidence="2">The sequence shown here is derived from an EMBL/GenBank/DDBJ whole genome shotgun (WGS) entry which is preliminary data.</text>
</comment>
<organism evidence="2 3">
    <name type="scientific">Prorocentrum cordatum</name>
    <dbReference type="NCBI Taxonomy" id="2364126"/>
    <lineage>
        <taxon>Eukaryota</taxon>
        <taxon>Sar</taxon>
        <taxon>Alveolata</taxon>
        <taxon>Dinophyceae</taxon>
        <taxon>Prorocentrales</taxon>
        <taxon>Prorocentraceae</taxon>
        <taxon>Prorocentrum</taxon>
    </lineage>
</organism>
<evidence type="ECO:0000256" key="1">
    <source>
        <dbReference type="SAM" id="MobiDB-lite"/>
    </source>
</evidence>